<dbReference type="PROSITE" id="PS00018">
    <property type="entry name" value="EF_HAND_1"/>
    <property type="match status" value="1"/>
</dbReference>
<evidence type="ECO:0000256" key="1">
    <source>
        <dbReference type="ARBA" id="ARBA00010007"/>
    </source>
</evidence>
<dbReference type="GO" id="GO:0006559">
    <property type="term" value="P:L-phenylalanine catabolic process"/>
    <property type="evidence" value="ECO:0007669"/>
    <property type="project" value="TreeGrafter"/>
</dbReference>
<dbReference type="InterPro" id="IPR005955">
    <property type="entry name" value="GST_Zeta"/>
</dbReference>
<dbReference type="GO" id="GO:0006749">
    <property type="term" value="P:glutathione metabolic process"/>
    <property type="evidence" value="ECO:0007669"/>
    <property type="project" value="TreeGrafter"/>
</dbReference>
<dbReference type="InterPro" id="IPR040079">
    <property type="entry name" value="Glutathione_S-Trfase"/>
</dbReference>
<evidence type="ECO:0000313" key="5">
    <source>
        <dbReference type="EMBL" id="CAE2252977.1"/>
    </source>
</evidence>
<dbReference type="PROSITE" id="PS50404">
    <property type="entry name" value="GST_NTER"/>
    <property type="match status" value="1"/>
</dbReference>
<name>A0A7S4MY07_9STRA</name>
<accession>A0A7S4MY07</accession>
<dbReference type="EMBL" id="HBKQ01032735">
    <property type="protein sequence ID" value="CAE2252977.1"/>
    <property type="molecule type" value="Transcribed_RNA"/>
</dbReference>
<evidence type="ECO:0000259" key="3">
    <source>
        <dbReference type="PROSITE" id="PS50404"/>
    </source>
</evidence>
<dbReference type="PROSITE" id="PS50405">
    <property type="entry name" value="GST_CTER"/>
    <property type="match status" value="1"/>
</dbReference>
<dbReference type="GO" id="GO:0005737">
    <property type="term" value="C:cytoplasm"/>
    <property type="evidence" value="ECO:0007669"/>
    <property type="project" value="InterPro"/>
</dbReference>
<feature type="compositionally biased region" description="Low complexity" evidence="2">
    <location>
        <begin position="8"/>
        <end position="26"/>
    </location>
</feature>
<gene>
    <name evidence="5" type="ORF">OAUR00152_LOCUS22331</name>
</gene>
<feature type="compositionally biased region" description="Basic and acidic residues" evidence="2">
    <location>
        <begin position="289"/>
        <end position="298"/>
    </location>
</feature>
<dbReference type="PANTHER" id="PTHR42673:SF4">
    <property type="entry name" value="MALEYLACETOACETATE ISOMERASE"/>
    <property type="match status" value="1"/>
</dbReference>
<feature type="compositionally biased region" description="Low complexity" evidence="2">
    <location>
        <begin position="270"/>
        <end position="287"/>
    </location>
</feature>
<feature type="domain" description="GST C-terminal" evidence="4">
    <location>
        <begin position="133"/>
        <end position="270"/>
    </location>
</feature>
<dbReference type="AlphaFoldDB" id="A0A7S4MY07"/>
<dbReference type="Pfam" id="PF13409">
    <property type="entry name" value="GST_N_2"/>
    <property type="match status" value="1"/>
</dbReference>
<protein>
    <recommendedName>
        <fullName evidence="6">Maleylacetoacetate isomerase</fullName>
    </recommendedName>
</protein>
<proteinExistence type="inferred from homology"/>
<dbReference type="PANTHER" id="PTHR42673">
    <property type="entry name" value="MALEYLACETOACETATE ISOMERASE"/>
    <property type="match status" value="1"/>
</dbReference>
<reference evidence="5" key="1">
    <citation type="submission" date="2021-01" db="EMBL/GenBank/DDBJ databases">
        <authorList>
            <person name="Corre E."/>
            <person name="Pelletier E."/>
            <person name="Niang G."/>
            <person name="Scheremetjew M."/>
            <person name="Finn R."/>
            <person name="Kale V."/>
            <person name="Holt S."/>
            <person name="Cochrane G."/>
            <person name="Meng A."/>
            <person name="Brown T."/>
            <person name="Cohen L."/>
        </authorList>
    </citation>
    <scope>NUCLEOTIDE SEQUENCE</scope>
    <source>
        <strain evidence="5">Isolate 1302-5</strain>
    </source>
</reference>
<dbReference type="SUPFAM" id="SSF47616">
    <property type="entry name" value="GST C-terminal domain-like"/>
    <property type="match status" value="1"/>
</dbReference>
<dbReference type="InterPro" id="IPR010987">
    <property type="entry name" value="Glutathione-S-Trfase_C-like"/>
</dbReference>
<dbReference type="SFLD" id="SFLDG00358">
    <property type="entry name" value="Main_(cytGST)"/>
    <property type="match status" value="1"/>
</dbReference>
<dbReference type="InterPro" id="IPR036282">
    <property type="entry name" value="Glutathione-S-Trfase_C_sf"/>
</dbReference>
<dbReference type="InterPro" id="IPR004045">
    <property type="entry name" value="Glutathione_S-Trfase_N"/>
</dbReference>
<evidence type="ECO:0008006" key="6">
    <source>
        <dbReference type="Google" id="ProtNLM"/>
    </source>
</evidence>
<feature type="region of interest" description="Disordered" evidence="2">
    <location>
        <begin position="1"/>
        <end position="26"/>
    </location>
</feature>
<dbReference type="SFLD" id="SFLDS00019">
    <property type="entry name" value="Glutathione_Transferase_(cytos"/>
    <property type="match status" value="1"/>
</dbReference>
<feature type="domain" description="GST N-terminal" evidence="3">
    <location>
        <begin position="34"/>
        <end position="121"/>
    </location>
</feature>
<dbReference type="InterPro" id="IPR036249">
    <property type="entry name" value="Thioredoxin-like_sf"/>
</dbReference>
<organism evidence="5">
    <name type="scientific">Odontella aurita</name>
    <dbReference type="NCBI Taxonomy" id="265563"/>
    <lineage>
        <taxon>Eukaryota</taxon>
        <taxon>Sar</taxon>
        <taxon>Stramenopiles</taxon>
        <taxon>Ochrophyta</taxon>
        <taxon>Bacillariophyta</taxon>
        <taxon>Mediophyceae</taxon>
        <taxon>Biddulphiophycidae</taxon>
        <taxon>Eupodiscales</taxon>
        <taxon>Odontellaceae</taxon>
        <taxon>Odontella</taxon>
    </lineage>
</organism>
<dbReference type="GO" id="GO:0016034">
    <property type="term" value="F:maleylacetoacetate isomerase activity"/>
    <property type="evidence" value="ECO:0007669"/>
    <property type="project" value="TreeGrafter"/>
</dbReference>
<dbReference type="GO" id="GO:0004364">
    <property type="term" value="F:glutathione transferase activity"/>
    <property type="evidence" value="ECO:0007669"/>
    <property type="project" value="TreeGrafter"/>
</dbReference>
<dbReference type="SUPFAM" id="SSF52833">
    <property type="entry name" value="Thioredoxin-like"/>
    <property type="match status" value="1"/>
</dbReference>
<evidence type="ECO:0000259" key="4">
    <source>
        <dbReference type="PROSITE" id="PS50405"/>
    </source>
</evidence>
<dbReference type="Gene3D" id="1.20.1050.10">
    <property type="match status" value="1"/>
</dbReference>
<dbReference type="NCBIfam" id="TIGR01262">
    <property type="entry name" value="maiA"/>
    <property type="match status" value="1"/>
</dbReference>
<feature type="region of interest" description="Disordered" evidence="2">
    <location>
        <begin position="257"/>
        <end position="316"/>
    </location>
</feature>
<comment type="similarity">
    <text evidence="1">Belongs to the GST superfamily. Zeta family.</text>
</comment>
<dbReference type="InterPro" id="IPR018247">
    <property type="entry name" value="EF_Hand_1_Ca_BS"/>
</dbReference>
<sequence length="316" mass="33449">MPADPDLTTEGSAASGASEAATTSATELSQDRYTNFKLHSYYRSSSSWRVRVALESKSIPYATIPVNLLESEQTSASHAELNPMLQVPVLECTDTSTGRAARITQSLAIIDFLEEIFPSRGGSLLPRGAGASDPALRAAIREMAEVINSGIQPMQNLSTFRQIDADSGGAMNGKDFAKGGIEKGLGAAEKLAVISRKKDAARAGAAGPFVMGTFAPTLADACVVPQLYNARRFGVDVDELCPNLIEAERASLDHPWFVRSHPDRQPDAPPTDNNNAAAAATTAAVAAKRNGDKGECERGASAGDDEEQEKKKARAE</sequence>
<dbReference type="Gene3D" id="3.40.30.10">
    <property type="entry name" value="Glutaredoxin"/>
    <property type="match status" value="1"/>
</dbReference>
<evidence type="ECO:0000256" key="2">
    <source>
        <dbReference type="SAM" id="MobiDB-lite"/>
    </source>
</evidence>